<proteinExistence type="predicted"/>
<organism evidence="1 2">
    <name type="scientific">Stella humosa</name>
    <dbReference type="NCBI Taxonomy" id="94"/>
    <lineage>
        <taxon>Bacteria</taxon>
        <taxon>Pseudomonadati</taxon>
        <taxon>Pseudomonadota</taxon>
        <taxon>Alphaproteobacteria</taxon>
        <taxon>Rhodospirillales</taxon>
        <taxon>Stellaceae</taxon>
        <taxon>Stella</taxon>
    </lineage>
</organism>
<gene>
    <name evidence="1" type="ORF">EDC65_0041</name>
</gene>
<evidence type="ECO:0000313" key="2">
    <source>
        <dbReference type="Proteomes" id="UP000278222"/>
    </source>
</evidence>
<dbReference type="Proteomes" id="UP000278222">
    <property type="component" value="Unassembled WGS sequence"/>
</dbReference>
<evidence type="ECO:0000313" key="1">
    <source>
        <dbReference type="EMBL" id="ROQ03359.1"/>
    </source>
</evidence>
<protein>
    <submittedName>
        <fullName evidence="1">Uncharacterized protein</fullName>
    </submittedName>
</protein>
<sequence>MPTISIFFGIVVQMYYRDHLPPRARRLVCDWVLSRQAALSENWELARRMRALRQVPGADVT</sequence>
<dbReference type="OrthoDB" id="122670at2"/>
<keyword evidence="2" id="KW-1185">Reference proteome</keyword>
<reference evidence="1 2" key="1">
    <citation type="submission" date="2018-11" db="EMBL/GenBank/DDBJ databases">
        <title>Genomic Encyclopedia of Type Strains, Phase IV (KMG-IV): sequencing the most valuable type-strain genomes for metagenomic binning, comparative biology and taxonomic classification.</title>
        <authorList>
            <person name="Goeker M."/>
        </authorList>
    </citation>
    <scope>NUCLEOTIDE SEQUENCE [LARGE SCALE GENOMIC DNA]</scope>
    <source>
        <strain evidence="1 2">DSM 5900</strain>
    </source>
</reference>
<dbReference type="AlphaFoldDB" id="A0A3N1MJ53"/>
<dbReference type="EMBL" id="RJKX01000001">
    <property type="protein sequence ID" value="ROQ03359.1"/>
    <property type="molecule type" value="Genomic_DNA"/>
</dbReference>
<dbReference type="RefSeq" id="WP_123687687.1">
    <property type="nucleotide sequence ID" value="NZ_AP019700.1"/>
</dbReference>
<name>A0A3N1MJ53_9PROT</name>
<accession>A0A3N1MJ53</accession>
<comment type="caution">
    <text evidence="1">The sequence shown here is derived from an EMBL/GenBank/DDBJ whole genome shotgun (WGS) entry which is preliminary data.</text>
</comment>